<protein>
    <recommendedName>
        <fullName evidence="9">Carrier domain-containing protein</fullName>
    </recommendedName>
</protein>
<keyword evidence="3" id="KW-0812">Transmembrane</keyword>
<dbReference type="InterPro" id="IPR009081">
    <property type="entry name" value="PP-bd_ACP"/>
</dbReference>
<dbReference type="PANTHER" id="PTHR43439">
    <property type="entry name" value="PHENYLACETATE-COENZYME A LIGASE"/>
    <property type="match status" value="1"/>
</dbReference>
<evidence type="ECO:0000313" key="7">
    <source>
        <dbReference type="EMBL" id="QKX56065.1"/>
    </source>
</evidence>
<dbReference type="PANTHER" id="PTHR43439:SF2">
    <property type="entry name" value="ENZYME, PUTATIVE (JCVI)-RELATED"/>
    <property type="match status" value="1"/>
</dbReference>
<keyword evidence="2" id="KW-0597">Phosphoprotein</keyword>
<evidence type="ECO:0000259" key="4">
    <source>
        <dbReference type="Pfam" id="PF00501"/>
    </source>
</evidence>
<dbReference type="SUPFAM" id="SSF51735">
    <property type="entry name" value="NAD(P)-binding Rossmann-fold domains"/>
    <property type="match status" value="1"/>
</dbReference>
<dbReference type="Pfam" id="PF00501">
    <property type="entry name" value="AMP-binding"/>
    <property type="match status" value="1"/>
</dbReference>
<dbReference type="Gene3D" id="3.40.50.12780">
    <property type="entry name" value="N-terminal domain of ligase-like"/>
    <property type="match status" value="1"/>
</dbReference>
<dbReference type="SUPFAM" id="SSF47336">
    <property type="entry name" value="ACP-like"/>
    <property type="match status" value="1"/>
</dbReference>
<dbReference type="RefSeq" id="XP_035342243.1">
    <property type="nucleotide sequence ID" value="XM_035486350.1"/>
</dbReference>
<evidence type="ECO:0000313" key="8">
    <source>
        <dbReference type="Proteomes" id="UP000509510"/>
    </source>
</evidence>
<evidence type="ECO:0000256" key="3">
    <source>
        <dbReference type="SAM" id="Phobius"/>
    </source>
</evidence>
<feature type="domain" description="AMP-dependent synthetase/ligase" evidence="4">
    <location>
        <begin position="46"/>
        <end position="334"/>
    </location>
</feature>
<feature type="transmembrane region" description="Helical" evidence="3">
    <location>
        <begin position="235"/>
        <end position="257"/>
    </location>
</feature>
<dbReference type="Gene3D" id="3.40.50.720">
    <property type="entry name" value="NAD(P)-binding Rossmann-like Domain"/>
    <property type="match status" value="1"/>
</dbReference>
<evidence type="ECO:0000259" key="6">
    <source>
        <dbReference type="Pfam" id="PF07993"/>
    </source>
</evidence>
<proteinExistence type="predicted"/>
<accession>A0A7H8QRI7</accession>
<dbReference type="InterPro" id="IPR036291">
    <property type="entry name" value="NAD(P)-bd_dom_sf"/>
</dbReference>
<name>A0A7H8QRI7_TALRU</name>
<dbReference type="Pfam" id="PF00550">
    <property type="entry name" value="PP-binding"/>
    <property type="match status" value="1"/>
</dbReference>
<dbReference type="AlphaFoldDB" id="A0A7H8QRI7"/>
<keyword evidence="3" id="KW-1133">Transmembrane helix</keyword>
<keyword evidence="8" id="KW-1185">Reference proteome</keyword>
<sequence>MAHEKIESSMGEPAYGRRIFVNVIDDLARTDPSRLCISIPRSSNIQDGWKDVSYSQYANSINRLSHWIIDKAGPSPEDQFPTFAYLGPNDIRYLIFIAAAAKCHFKVLFISPRNNKESQLSLFDATDCKWIFYASENENMVQPWLQERNMKSAAVDQVDTLIADEKVPHVPYSKDFEEARWDPYMVLHTSGSTGTPKPIICRHGMIALADYYHYHATWCGYTHLGKAYSDRAERILLTMPLFHALGIYFFIAVSIYWKAPMVLSHPEKAITPDTVLETIKYSMADAVVLSPSIAADMSNGEEYIESLKRLAFVTTGGGAIEPEAGDRLVKAGVELQMVVSSTEYGFYPIYWQPRKELWRYFVFNNDLFGCDYQQRGENVYEQIVVRNQQESMLQGPFYTFPGSSTFETKDLYQPHPTLAHNWLHSGRIDDVIVFSNGEKLNPVSIESIVGTHPEIHRAVVIGQGRFQAGIIMEPIQYPIDEKERRELLDRVWPLVQSANAQTVAHGRIARHMITISDPNKPFPYSSKGSLQRGSMLKLYNDTIESLYSDDGIYEVPALDITSPAALMQSIMGVFQTSLGLSNLEPDADFFQQGLDSLQAINVSKFLDAGLEKSGSSQKLKIAPRILYQSPTARLLSEYIYSRHLGNEDSKELADNKIQLMETMLEKQIQDLPKAPVNDRPAPLDQGQTIILTGSTGSLGSYLLDQMESSNTIRRIVCLNRSADGGRTTQPAANKPRGLCTSFSKVEFYHADLSKKNLGLEDDVYGQLLDSADYFVHCAWPVNFNHSVQTFEPHIRGVKNLLNFASQTKKRLPIVFLSSIGSVDLWDESGPIPESHLPDLGLSSNGYGQSKMLSSAILVYGMEQLNIPSKILRVGQVSGPRSELGAWNRSEWLPSIIASSLYLGLLPREIGWQDVVQWMPVEDVASVILEIAGIKSQLPDMTGYFNLLNPSQARWGDLATAVQEFYSQKGYSLKIVSLSTWVKAVEASAASGNSHPATKLLETFQSMLSEAGSARPEWSLDRAKTASTTLKNMGPITPEMMQRWCRQWNFEENLPRDGSSV</sequence>
<evidence type="ECO:0000256" key="2">
    <source>
        <dbReference type="ARBA" id="ARBA00022553"/>
    </source>
</evidence>
<evidence type="ECO:0000256" key="1">
    <source>
        <dbReference type="ARBA" id="ARBA00022450"/>
    </source>
</evidence>
<dbReference type="InterPro" id="IPR000873">
    <property type="entry name" value="AMP-dep_synth/lig_dom"/>
</dbReference>
<dbReference type="KEGG" id="trg:TRUGW13939_03165"/>
<organism evidence="7 8">
    <name type="scientific">Talaromyces rugulosus</name>
    <name type="common">Penicillium rugulosum</name>
    <dbReference type="NCBI Taxonomy" id="121627"/>
    <lineage>
        <taxon>Eukaryota</taxon>
        <taxon>Fungi</taxon>
        <taxon>Dikarya</taxon>
        <taxon>Ascomycota</taxon>
        <taxon>Pezizomycotina</taxon>
        <taxon>Eurotiomycetes</taxon>
        <taxon>Eurotiomycetidae</taxon>
        <taxon>Eurotiales</taxon>
        <taxon>Trichocomaceae</taxon>
        <taxon>Talaromyces</taxon>
        <taxon>Talaromyces sect. Islandici</taxon>
    </lineage>
</organism>
<dbReference type="GeneID" id="55990670"/>
<feature type="domain" description="Carrier" evidence="5">
    <location>
        <begin position="570"/>
        <end position="639"/>
    </location>
</feature>
<dbReference type="InterPro" id="IPR036736">
    <property type="entry name" value="ACP-like_sf"/>
</dbReference>
<keyword evidence="3" id="KW-0472">Membrane</keyword>
<dbReference type="OrthoDB" id="429813at2759"/>
<gene>
    <name evidence="7" type="ORF">TRUGW13939_03165</name>
</gene>
<reference evidence="8" key="1">
    <citation type="submission" date="2020-06" db="EMBL/GenBank/DDBJ databases">
        <title>A chromosome-scale genome assembly of Talaromyces rugulosus W13939.</title>
        <authorList>
            <person name="Wang B."/>
            <person name="Guo L."/>
            <person name="Ye K."/>
            <person name="Wang L."/>
        </authorList>
    </citation>
    <scope>NUCLEOTIDE SEQUENCE [LARGE SCALE GENOMIC DNA]</scope>
    <source>
        <strain evidence="8">W13939</strain>
    </source>
</reference>
<feature type="domain" description="Thioester reductase (TE)" evidence="6">
    <location>
        <begin position="691"/>
        <end position="927"/>
    </location>
</feature>
<evidence type="ECO:0000259" key="5">
    <source>
        <dbReference type="Pfam" id="PF00550"/>
    </source>
</evidence>
<dbReference type="EMBL" id="CP055899">
    <property type="protein sequence ID" value="QKX56065.1"/>
    <property type="molecule type" value="Genomic_DNA"/>
</dbReference>
<dbReference type="Pfam" id="PF07993">
    <property type="entry name" value="NAD_binding_4"/>
    <property type="match status" value="1"/>
</dbReference>
<dbReference type="InterPro" id="IPR051414">
    <property type="entry name" value="Adenylate-forming_Reductase"/>
</dbReference>
<dbReference type="Pfam" id="PF23562">
    <property type="entry name" value="AMP-binding_C_3"/>
    <property type="match status" value="1"/>
</dbReference>
<dbReference type="Proteomes" id="UP000509510">
    <property type="component" value="Chromosome II"/>
</dbReference>
<evidence type="ECO:0008006" key="9">
    <source>
        <dbReference type="Google" id="ProtNLM"/>
    </source>
</evidence>
<dbReference type="InterPro" id="IPR013120">
    <property type="entry name" value="FAR_NAD-bd"/>
</dbReference>
<dbReference type="InterPro" id="IPR042099">
    <property type="entry name" value="ANL_N_sf"/>
</dbReference>
<keyword evidence="1" id="KW-0596">Phosphopantetheine</keyword>
<dbReference type="Gene3D" id="1.10.1200.10">
    <property type="entry name" value="ACP-like"/>
    <property type="match status" value="1"/>
</dbReference>
<dbReference type="SUPFAM" id="SSF56801">
    <property type="entry name" value="Acetyl-CoA synthetase-like"/>
    <property type="match status" value="1"/>
</dbReference>
<dbReference type="PROSITE" id="PS00455">
    <property type="entry name" value="AMP_BINDING"/>
    <property type="match status" value="1"/>
</dbReference>
<dbReference type="InterPro" id="IPR020845">
    <property type="entry name" value="AMP-binding_CS"/>
</dbReference>